<feature type="non-terminal residue" evidence="4">
    <location>
        <position position="200"/>
    </location>
</feature>
<reference evidence="4 5" key="1">
    <citation type="submission" date="2018-05" db="EMBL/GenBank/DDBJ databases">
        <title>Draft genome sequence of Scytalidium lignicola DSM 105466, a ubiquitous saprotrophic fungus.</title>
        <authorList>
            <person name="Buettner E."/>
            <person name="Gebauer A.M."/>
            <person name="Hofrichter M."/>
            <person name="Liers C."/>
            <person name="Kellner H."/>
        </authorList>
    </citation>
    <scope>NUCLEOTIDE SEQUENCE [LARGE SCALE GENOMIC DNA]</scope>
    <source>
        <strain evidence="4 5">DSM 105466</strain>
    </source>
</reference>
<dbReference type="InterPro" id="IPR016181">
    <property type="entry name" value="Acyl_CoA_acyltransferase"/>
</dbReference>
<proteinExistence type="predicted"/>
<organism evidence="4 5">
    <name type="scientific">Scytalidium lignicola</name>
    <name type="common">Hyphomycete</name>
    <dbReference type="NCBI Taxonomy" id="5539"/>
    <lineage>
        <taxon>Eukaryota</taxon>
        <taxon>Fungi</taxon>
        <taxon>Dikarya</taxon>
        <taxon>Ascomycota</taxon>
        <taxon>Pezizomycotina</taxon>
        <taxon>Leotiomycetes</taxon>
        <taxon>Leotiomycetes incertae sedis</taxon>
        <taxon>Scytalidium</taxon>
    </lineage>
</organism>
<dbReference type="OrthoDB" id="41532at2759"/>
<dbReference type="EMBL" id="NCSJ02000003">
    <property type="protein sequence ID" value="RFU36047.1"/>
    <property type="molecule type" value="Genomic_DNA"/>
</dbReference>
<evidence type="ECO:0000256" key="2">
    <source>
        <dbReference type="ARBA" id="ARBA00023315"/>
    </source>
</evidence>
<name>A0A3E2HRT4_SCYLI</name>
<comment type="caution">
    <text evidence="4">The sequence shown here is derived from an EMBL/GenBank/DDBJ whole genome shotgun (WGS) entry which is preliminary data.</text>
</comment>
<dbReference type="GO" id="GO:0016747">
    <property type="term" value="F:acyltransferase activity, transferring groups other than amino-acyl groups"/>
    <property type="evidence" value="ECO:0007669"/>
    <property type="project" value="InterPro"/>
</dbReference>
<dbReference type="Pfam" id="PF00583">
    <property type="entry name" value="Acetyltransf_1"/>
    <property type="match status" value="1"/>
</dbReference>
<feature type="domain" description="N-acetyltransferase" evidence="3">
    <location>
        <begin position="20"/>
        <end position="196"/>
    </location>
</feature>
<dbReference type="Proteomes" id="UP000258309">
    <property type="component" value="Unassembled WGS sequence"/>
</dbReference>
<dbReference type="InterPro" id="IPR000182">
    <property type="entry name" value="GNAT_dom"/>
</dbReference>
<dbReference type="InterPro" id="IPR050680">
    <property type="entry name" value="YpeA/RimI_acetyltransf"/>
</dbReference>
<dbReference type="AlphaFoldDB" id="A0A3E2HRT4"/>
<feature type="non-terminal residue" evidence="4">
    <location>
        <position position="1"/>
    </location>
</feature>
<protein>
    <recommendedName>
        <fullName evidence="3">N-acetyltransferase domain-containing protein</fullName>
    </recommendedName>
</protein>
<dbReference type="PROSITE" id="PS51186">
    <property type="entry name" value="GNAT"/>
    <property type="match status" value="1"/>
</dbReference>
<keyword evidence="5" id="KW-1185">Reference proteome</keyword>
<evidence type="ECO:0000256" key="1">
    <source>
        <dbReference type="ARBA" id="ARBA00022679"/>
    </source>
</evidence>
<dbReference type="OMA" id="LSKAPWD"/>
<sequence length="200" mass="21533">MPLEIVELPHDPEGVQLNVEKIKTFRLVSLQVSPEAFSSTYAREIAFTDDIWVQRLSNPLATTFIARESGEIVSTSTILGPLDDDLDKLLLAGNPWTAIADGLTCAGPVLYFRINGMFTHPEARGQGIASRLIKQALAFAEARAASLGKEFAVSIAVKAANTAAKALYEKCGFTTVQEEIHSAADPNAILLMVYEPSGPS</sequence>
<evidence type="ECO:0000313" key="5">
    <source>
        <dbReference type="Proteomes" id="UP000258309"/>
    </source>
</evidence>
<dbReference type="CDD" id="cd04301">
    <property type="entry name" value="NAT_SF"/>
    <property type="match status" value="1"/>
</dbReference>
<gene>
    <name evidence="4" type="ORF">B7463_g358</name>
</gene>
<dbReference type="PANTHER" id="PTHR43420">
    <property type="entry name" value="ACETYLTRANSFERASE"/>
    <property type="match status" value="1"/>
</dbReference>
<accession>A0A3E2HRT4</accession>
<dbReference type="Gene3D" id="3.40.630.30">
    <property type="match status" value="1"/>
</dbReference>
<evidence type="ECO:0000259" key="3">
    <source>
        <dbReference type="PROSITE" id="PS51186"/>
    </source>
</evidence>
<evidence type="ECO:0000313" key="4">
    <source>
        <dbReference type="EMBL" id="RFU36047.1"/>
    </source>
</evidence>
<keyword evidence="2" id="KW-0012">Acyltransferase</keyword>
<keyword evidence="1" id="KW-0808">Transferase</keyword>
<dbReference type="SUPFAM" id="SSF55729">
    <property type="entry name" value="Acyl-CoA N-acyltransferases (Nat)"/>
    <property type="match status" value="1"/>
</dbReference>